<evidence type="ECO:0000256" key="3">
    <source>
        <dbReference type="ARBA" id="ARBA00022801"/>
    </source>
</evidence>
<dbReference type="InterPro" id="IPR002018">
    <property type="entry name" value="CarbesteraseB"/>
</dbReference>
<keyword evidence="9" id="KW-1185">Reference proteome</keyword>
<dbReference type="AlphaFoldDB" id="A0AAW0UDN5"/>
<dbReference type="GO" id="GO:0052689">
    <property type="term" value="F:carboxylic ester hydrolase activity"/>
    <property type="evidence" value="ECO:0007669"/>
    <property type="project" value="UniProtKB-KW"/>
</dbReference>
<dbReference type="Pfam" id="PF00135">
    <property type="entry name" value="COesterase"/>
    <property type="match status" value="1"/>
</dbReference>
<keyword evidence="6" id="KW-0812">Transmembrane</keyword>
<gene>
    <name evidence="8" type="ORF">O3P69_004547</name>
</gene>
<organism evidence="8 9">
    <name type="scientific">Scylla paramamosain</name>
    <name type="common">Mud crab</name>
    <dbReference type="NCBI Taxonomy" id="85552"/>
    <lineage>
        <taxon>Eukaryota</taxon>
        <taxon>Metazoa</taxon>
        <taxon>Ecdysozoa</taxon>
        <taxon>Arthropoda</taxon>
        <taxon>Crustacea</taxon>
        <taxon>Multicrustacea</taxon>
        <taxon>Malacostraca</taxon>
        <taxon>Eumalacostraca</taxon>
        <taxon>Eucarida</taxon>
        <taxon>Decapoda</taxon>
        <taxon>Pleocyemata</taxon>
        <taxon>Brachyura</taxon>
        <taxon>Eubrachyura</taxon>
        <taxon>Portunoidea</taxon>
        <taxon>Portunidae</taxon>
        <taxon>Portuninae</taxon>
        <taxon>Scylla</taxon>
    </lineage>
</organism>
<sequence length="609" mass="68628">MESNDSSRVLSLNEVVKPSEKNERPTTYRFLTINVVAILLVILAAFVSIAVTASESLHDDLEQERGGPLVHTAKGTLRGIQERSLGGHSFFSFYAIPYAKPPLGKLRFQDPVEEEAWTGVRNAFSYPEPCIQISFSKHKVGDVSEENMIGSEDCLYLNVFTPKLDAEEKLPVMVYLHGGGYISGTAYQYQPYVLLNHQVVLVVPQFRLGMLAFLSTEDDVMSGNYMLKDQLAALQWVHRNIHLFGGDPHRLTLFGESAGGCSTGLLSISPKAQGLFSRVIQQSGNAMVPFAFGRRHRKVAKDTARILGYHGKPDSKDILSFLQTVPAQSLPAIASKYYEWFIYPFVTGPRVDGDVIPAHPYEMAQAMACPPWELMIGHTAHDGALLTINVYLLEKLRRRLEDDFTEVGPLSLVLADNDPNKEIKAEALYHYYLGESINLELKDNFTQLHTDYNFAVPNDLVALAHSTCAKPHRHTFFYELTHRGQRSVNDPLNITVGKHWVTHADDILYLFLGETFRPGLLPLERPEDLALRDIMSKLWVNFAYTGNPTPDGSLGFTWEAVENDNLHYLSLTPSPTMKPDPRRKIREFYRKVLPEQNEFLEKLADLKHP</sequence>
<evidence type="ECO:0000313" key="8">
    <source>
        <dbReference type="EMBL" id="KAK8397820.1"/>
    </source>
</evidence>
<dbReference type="Proteomes" id="UP001487740">
    <property type="component" value="Unassembled WGS sequence"/>
</dbReference>
<dbReference type="EC" id="3.1.1.-" evidence="5"/>
<comment type="caution">
    <text evidence="8">The sequence shown here is derived from an EMBL/GenBank/DDBJ whole genome shotgun (WGS) entry which is preliminary data.</text>
</comment>
<name>A0AAW0UDN5_SCYPA</name>
<dbReference type="PROSITE" id="PS00122">
    <property type="entry name" value="CARBOXYLESTERASE_B_1"/>
    <property type="match status" value="1"/>
</dbReference>
<evidence type="ECO:0000256" key="5">
    <source>
        <dbReference type="RuleBase" id="RU361235"/>
    </source>
</evidence>
<dbReference type="PROSITE" id="PS00941">
    <property type="entry name" value="CARBOXYLESTERASE_B_2"/>
    <property type="match status" value="1"/>
</dbReference>
<keyword evidence="6" id="KW-0472">Membrane</keyword>
<feature type="transmembrane region" description="Helical" evidence="6">
    <location>
        <begin position="30"/>
        <end position="51"/>
    </location>
</feature>
<dbReference type="PANTHER" id="PTHR11559">
    <property type="entry name" value="CARBOXYLESTERASE"/>
    <property type="match status" value="1"/>
</dbReference>
<keyword evidence="6" id="KW-1133">Transmembrane helix</keyword>
<dbReference type="SUPFAM" id="SSF53474">
    <property type="entry name" value="alpha/beta-Hydrolases"/>
    <property type="match status" value="1"/>
</dbReference>
<dbReference type="InterPro" id="IPR019819">
    <property type="entry name" value="Carboxylesterase_B_CS"/>
</dbReference>
<dbReference type="InterPro" id="IPR019826">
    <property type="entry name" value="Carboxylesterase_B_AS"/>
</dbReference>
<evidence type="ECO:0000256" key="1">
    <source>
        <dbReference type="ARBA" id="ARBA00005964"/>
    </source>
</evidence>
<keyword evidence="3 5" id="KW-0378">Hydrolase</keyword>
<feature type="domain" description="Carboxylesterase type B" evidence="7">
    <location>
        <begin position="68"/>
        <end position="581"/>
    </location>
</feature>
<evidence type="ECO:0000256" key="2">
    <source>
        <dbReference type="ARBA" id="ARBA00022487"/>
    </source>
</evidence>
<protein>
    <recommendedName>
        <fullName evidence="5">Carboxylic ester hydrolase</fullName>
        <ecNumber evidence="5">3.1.1.-</ecNumber>
    </recommendedName>
</protein>
<dbReference type="InterPro" id="IPR050309">
    <property type="entry name" value="Type-B_Carboxylest/Lipase"/>
</dbReference>
<dbReference type="EMBL" id="JARAKH010000013">
    <property type="protein sequence ID" value="KAK8397820.1"/>
    <property type="molecule type" value="Genomic_DNA"/>
</dbReference>
<evidence type="ECO:0000313" key="9">
    <source>
        <dbReference type="Proteomes" id="UP001487740"/>
    </source>
</evidence>
<comment type="similarity">
    <text evidence="1 5">Belongs to the type-B carboxylesterase/lipase family.</text>
</comment>
<accession>A0AAW0UDN5</accession>
<evidence type="ECO:0000256" key="6">
    <source>
        <dbReference type="SAM" id="Phobius"/>
    </source>
</evidence>
<reference evidence="8 9" key="1">
    <citation type="submission" date="2023-03" db="EMBL/GenBank/DDBJ databases">
        <title>High-quality genome of Scylla paramamosain provides insights in environmental adaptation.</title>
        <authorList>
            <person name="Zhang L."/>
        </authorList>
    </citation>
    <scope>NUCLEOTIDE SEQUENCE [LARGE SCALE GENOMIC DNA]</scope>
    <source>
        <strain evidence="8">LZ_2023a</strain>
        <tissue evidence="8">Muscle</tissue>
    </source>
</reference>
<evidence type="ECO:0000256" key="4">
    <source>
        <dbReference type="ARBA" id="ARBA00023180"/>
    </source>
</evidence>
<proteinExistence type="inferred from homology"/>
<keyword evidence="2" id="KW-0719">Serine esterase</keyword>
<evidence type="ECO:0000259" key="7">
    <source>
        <dbReference type="Pfam" id="PF00135"/>
    </source>
</evidence>
<dbReference type="InterPro" id="IPR029058">
    <property type="entry name" value="AB_hydrolase_fold"/>
</dbReference>
<dbReference type="Gene3D" id="3.40.50.1820">
    <property type="entry name" value="alpha/beta hydrolase"/>
    <property type="match status" value="1"/>
</dbReference>
<keyword evidence="4" id="KW-0325">Glycoprotein</keyword>